<sequence>MLSNKAWLAVSIPIHPKDVQQG</sequence>
<accession>A0A0E9X987</accession>
<name>A0A0E9X987_ANGAN</name>
<evidence type="ECO:0000313" key="1">
    <source>
        <dbReference type="EMBL" id="JAH99292.1"/>
    </source>
</evidence>
<protein>
    <submittedName>
        <fullName evidence="1">Uncharacterized protein</fullName>
    </submittedName>
</protein>
<dbReference type="EMBL" id="GBXM01009285">
    <property type="protein sequence ID" value="JAH99292.1"/>
    <property type="molecule type" value="Transcribed_RNA"/>
</dbReference>
<reference evidence="1" key="2">
    <citation type="journal article" date="2015" name="Fish Shellfish Immunol.">
        <title>Early steps in the European eel (Anguilla anguilla)-Vibrio vulnificus interaction in the gills: Role of the RtxA13 toxin.</title>
        <authorList>
            <person name="Callol A."/>
            <person name="Pajuelo D."/>
            <person name="Ebbesson L."/>
            <person name="Teles M."/>
            <person name="MacKenzie S."/>
            <person name="Amaro C."/>
        </authorList>
    </citation>
    <scope>NUCLEOTIDE SEQUENCE</scope>
</reference>
<proteinExistence type="predicted"/>
<reference evidence="1" key="1">
    <citation type="submission" date="2014-11" db="EMBL/GenBank/DDBJ databases">
        <authorList>
            <person name="Amaro Gonzalez C."/>
        </authorList>
    </citation>
    <scope>NUCLEOTIDE SEQUENCE</scope>
</reference>
<organism evidence="1">
    <name type="scientific">Anguilla anguilla</name>
    <name type="common">European freshwater eel</name>
    <name type="synonym">Muraena anguilla</name>
    <dbReference type="NCBI Taxonomy" id="7936"/>
    <lineage>
        <taxon>Eukaryota</taxon>
        <taxon>Metazoa</taxon>
        <taxon>Chordata</taxon>
        <taxon>Craniata</taxon>
        <taxon>Vertebrata</taxon>
        <taxon>Euteleostomi</taxon>
        <taxon>Actinopterygii</taxon>
        <taxon>Neopterygii</taxon>
        <taxon>Teleostei</taxon>
        <taxon>Anguilliformes</taxon>
        <taxon>Anguillidae</taxon>
        <taxon>Anguilla</taxon>
    </lineage>
</organism>
<dbReference type="AlphaFoldDB" id="A0A0E9X987"/>